<dbReference type="AlphaFoldDB" id="F5RI84"/>
<dbReference type="STRING" id="1000565.METUNv1_04034"/>
<sequence length="446" mass="48984">MTYLPAPALPDEAARLAALAEYAILDTDREPLYDDFVLLATQLCGTPLAYISLVDRDRQWFKARSDRGPHETPRDIALCGHAIAQRDVFVIEDTFADPRFAENPLVTGAPHIRFYAGAPLITPEGHAVGALCVADRVARTLSAAQRDALAALARHVVSQLELRRATMKQARTLAALEASERRLLEANEHLEERVAARTLELRQLNDDLSAFGYSCAHDLRTPLRAIDGFSRILLEEAGEALPPDQRVCLDRILANTQRMGELIDAVLDFSRIGSKSPEVQRINPGLLVRDVVNAHPGYRDDRQVRVDIAPLPETLADPVLFRQVWQNLIDNALKFSRSQPVSEIRVEGWVEGNRACYAVSDNGPGFDPAQAHRMFRVFERLHPTSDHPGVGAGLAIVARIVSRHGGRIRAESPPGTGARFVIDMPLARTASPGRTPAAGKLKSMAA</sequence>
<proteinExistence type="predicted"/>
<evidence type="ECO:0000256" key="1">
    <source>
        <dbReference type="ARBA" id="ARBA00000085"/>
    </source>
</evidence>
<keyword evidence="9" id="KW-1185">Reference proteome</keyword>
<evidence type="ECO:0000256" key="4">
    <source>
        <dbReference type="ARBA" id="ARBA00022679"/>
    </source>
</evidence>
<dbReference type="Proteomes" id="UP000005019">
    <property type="component" value="Unassembled WGS sequence"/>
</dbReference>
<dbReference type="Gene3D" id="3.30.450.40">
    <property type="match status" value="1"/>
</dbReference>
<dbReference type="InterPro" id="IPR003661">
    <property type="entry name" value="HisK_dim/P_dom"/>
</dbReference>
<dbReference type="SUPFAM" id="SSF55781">
    <property type="entry name" value="GAF domain-like"/>
    <property type="match status" value="1"/>
</dbReference>
<dbReference type="EMBL" id="AFHG01000059">
    <property type="protein sequence ID" value="EGK70066.1"/>
    <property type="molecule type" value="Genomic_DNA"/>
</dbReference>
<dbReference type="PANTHER" id="PTHR42878">
    <property type="entry name" value="TWO-COMPONENT HISTIDINE KINASE"/>
    <property type="match status" value="1"/>
</dbReference>
<keyword evidence="6" id="KW-0175">Coiled coil</keyword>
<keyword evidence="3" id="KW-0597">Phosphoprotein</keyword>
<evidence type="ECO:0000256" key="2">
    <source>
        <dbReference type="ARBA" id="ARBA00012438"/>
    </source>
</evidence>
<keyword evidence="4" id="KW-0808">Transferase</keyword>
<accession>F5RI84</accession>
<reference evidence="8 9" key="1">
    <citation type="journal article" date="2011" name="J. Bacteriol.">
        <title>Genome sequence of Methyloversatilis universalis FAM5T, a methylotrophic representative of the order Rhodocyclales.</title>
        <authorList>
            <person name="Kittichotirat W."/>
            <person name="Good N.M."/>
            <person name="Hall R."/>
            <person name="Bringel F."/>
            <person name="Lajus A."/>
            <person name="Medigue C."/>
            <person name="Smalley N.E."/>
            <person name="Beck D."/>
            <person name="Bumgarner R."/>
            <person name="Vuilleumier S."/>
            <person name="Kalyuzhnaya M.G."/>
        </authorList>
    </citation>
    <scope>NUCLEOTIDE SEQUENCE [LARGE SCALE GENOMIC DNA]</scope>
    <source>
        <strain evidence="9">ATCC BAA-1314 / JCM 13912 / FAM5</strain>
    </source>
</reference>
<dbReference type="GO" id="GO:0000156">
    <property type="term" value="F:phosphorelay response regulator activity"/>
    <property type="evidence" value="ECO:0007669"/>
    <property type="project" value="TreeGrafter"/>
</dbReference>
<dbReference type="SUPFAM" id="SSF55874">
    <property type="entry name" value="ATPase domain of HSP90 chaperone/DNA topoisomerase II/histidine kinase"/>
    <property type="match status" value="1"/>
</dbReference>
<dbReference type="InterPro" id="IPR036097">
    <property type="entry name" value="HisK_dim/P_sf"/>
</dbReference>
<dbReference type="GO" id="GO:0000155">
    <property type="term" value="F:phosphorelay sensor kinase activity"/>
    <property type="evidence" value="ECO:0007669"/>
    <property type="project" value="InterPro"/>
</dbReference>
<dbReference type="SUPFAM" id="SSF47384">
    <property type="entry name" value="Homodimeric domain of signal transducing histidine kinase"/>
    <property type="match status" value="1"/>
</dbReference>
<evidence type="ECO:0000313" key="9">
    <source>
        <dbReference type="Proteomes" id="UP000005019"/>
    </source>
</evidence>
<feature type="coiled-coil region" evidence="6">
    <location>
        <begin position="173"/>
        <end position="207"/>
    </location>
</feature>
<dbReference type="Gene3D" id="1.10.287.130">
    <property type="match status" value="1"/>
</dbReference>
<dbReference type="Pfam" id="PF00512">
    <property type="entry name" value="HisKA"/>
    <property type="match status" value="1"/>
</dbReference>
<protein>
    <recommendedName>
        <fullName evidence="2">histidine kinase</fullName>
        <ecNumber evidence="2">2.7.13.3</ecNumber>
    </recommendedName>
</protein>
<dbReference type="eggNOG" id="COG2205">
    <property type="taxonomic scope" value="Bacteria"/>
</dbReference>
<dbReference type="InterPro" id="IPR005467">
    <property type="entry name" value="His_kinase_dom"/>
</dbReference>
<organism evidence="8 9">
    <name type="scientific">Methyloversatilis universalis (strain ATCC BAA-1314 / DSM 25237 / JCM 13912 / CCUG 52030 / FAM5)</name>
    <dbReference type="NCBI Taxonomy" id="1000565"/>
    <lineage>
        <taxon>Bacteria</taxon>
        <taxon>Pseudomonadati</taxon>
        <taxon>Pseudomonadota</taxon>
        <taxon>Betaproteobacteria</taxon>
        <taxon>Nitrosomonadales</taxon>
        <taxon>Sterolibacteriaceae</taxon>
        <taxon>Methyloversatilis</taxon>
    </lineage>
</organism>
<dbReference type="PROSITE" id="PS50109">
    <property type="entry name" value="HIS_KIN"/>
    <property type="match status" value="1"/>
</dbReference>
<dbReference type="SMART" id="SM00065">
    <property type="entry name" value="GAF"/>
    <property type="match status" value="1"/>
</dbReference>
<dbReference type="CDD" id="cd00082">
    <property type="entry name" value="HisKA"/>
    <property type="match status" value="1"/>
</dbReference>
<name>F5RI84_METUF</name>
<comment type="caution">
    <text evidence="8">The sequence shown here is derived from an EMBL/GenBank/DDBJ whole genome shotgun (WGS) entry which is preliminary data.</text>
</comment>
<dbReference type="Pfam" id="PF02518">
    <property type="entry name" value="HATPase_c"/>
    <property type="match status" value="1"/>
</dbReference>
<dbReference type="PRINTS" id="PR00344">
    <property type="entry name" value="BCTRLSENSOR"/>
</dbReference>
<gene>
    <name evidence="8" type="ORF">METUNv1_04034</name>
</gene>
<evidence type="ECO:0000256" key="5">
    <source>
        <dbReference type="ARBA" id="ARBA00022777"/>
    </source>
</evidence>
<dbReference type="RefSeq" id="WP_008064887.1">
    <property type="nucleotide sequence ID" value="NZ_AFHG01000059.1"/>
</dbReference>
<keyword evidence="5" id="KW-0418">Kinase</keyword>
<feature type="domain" description="Histidine kinase" evidence="7">
    <location>
        <begin position="214"/>
        <end position="428"/>
    </location>
</feature>
<evidence type="ECO:0000256" key="3">
    <source>
        <dbReference type="ARBA" id="ARBA00022553"/>
    </source>
</evidence>
<dbReference type="OrthoDB" id="8552871at2"/>
<dbReference type="GO" id="GO:0030295">
    <property type="term" value="F:protein kinase activator activity"/>
    <property type="evidence" value="ECO:0007669"/>
    <property type="project" value="TreeGrafter"/>
</dbReference>
<dbReference type="EC" id="2.7.13.3" evidence="2"/>
<dbReference type="InterPro" id="IPR004358">
    <property type="entry name" value="Sig_transdc_His_kin-like_C"/>
</dbReference>
<dbReference type="Pfam" id="PF01590">
    <property type="entry name" value="GAF"/>
    <property type="match status" value="1"/>
</dbReference>
<dbReference type="InterPro" id="IPR050351">
    <property type="entry name" value="BphY/WalK/GraS-like"/>
</dbReference>
<dbReference type="Gene3D" id="3.30.565.10">
    <property type="entry name" value="Histidine kinase-like ATPase, C-terminal domain"/>
    <property type="match status" value="1"/>
</dbReference>
<dbReference type="PANTHER" id="PTHR42878:SF15">
    <property type="entry name" value="BACTERIOPHYTOCHROME"/>
    <property type="match status" value="1"/>
</dbReference>
<dbReference type="SMART" id="SM00388">
    <property type="entry name" value="HisKA"/>
    <property type="match status" value="1"/>
</dbReference>
<comment type="catalytic activity">
    <reaction evidence="1">
        <text>ATP + protein L-histidine = ADP + protein N-phospho-L-histidine.</text>
        <dbReference type="EC" id="2.7.13.3"/>
    </reaction>
</comment>
<dbReference type="InterPro" id="IPR029016">
    <property type="entry name" value="GAF-like_dom_sf"/>
</dbReference>
<dbReference type="InterPro" id="IPR003594">
    <property type="entry name" value="HATPase_dom"/>
</dbReference>
<evidence type="ECO:0000313" key="8">
    <source>
        <dbReference type="EMBL" id="EGK70066.1"/>
    </source>
</evidence>
<dbReference type="InterPro" id="IPR036890">
    <property type="entry name" value="HATPase_C_sf"/>
</dbReference>
<evidence type="ECO:0000256" key="6">
    <source>
        <dbReference type="SAM" id="Coils"/>
    </source>
</evidence>
<dbReference type="InterPro" id="IPR003018">
    <property type="entry name" value="GAF"/>
</dbReference>
<dbReference type="SMART" id="SM00387">
    <property type="entry name" value="HATPase_c"/>
    <property type="match status" value="1"/>
</dbReference>
<evidence type="ECO:0000259" key="7">
    <source>
        <dbReference type="PROSITE" id="PS50109"/>
    </source>
</evidence>
<dbReference type="GO" id="GO:0007234">
    <property type="term" value="P:osmosensory signaling via phosphorelay pathway"/>
    <property type="evidence" value="ECO:0007669"/>
    <property type="project" value="TreeGrafter"/>
</dbReference>